<dbReference type="InterPro" id="IPR011766">
    <property type="entry name" value="TPP_enzyme_TPP-bd"/>
</dbReference>
<sequence>RLMPEPAMTFIAKPKVTHPSLPQNALGLTRRAYEGALSTLCAGCGHDSITAAIVEACWGLSLEPQNLVKLSGIGCSSKTTAYFVSGAHGFNAVHGRMASIATGANAANRRLSYIGVSGDGDTLSIGLGQFCHAIRRNLDMLYIIENNGVYGLTKGQFSASADIGSRAKKGETNRQPPIDPVLLALDLGAPFVARSFSGDKRQLVPLIEAGLKHRGFALIDVLSPCVTFNDHEGSTKSYAYTREHYEPAVLADFVPREQPITVDYAPGEARQIACMTAAASCCARSVPTTIRPRAAAGAAVQARGGSGEYLTGLIYVDAADRHPEFHQVNATPEAPLNSLPFEQLSPGSPGLRKVLARYR</sequence>
<organism evidence="3">
    <name type="scientific">mine drainage metagenome</name>
    <dbReference type="NCBI Taxonomy" id="410659"/>
    <lineage>
        <taxon>unclassified sequences</taxon>
        <taxon>metagenomes</taxon>
        <taxon>ecological metagenomes</taxon>
    </lineage>
</organism>
<dbReference type="AlphaFoldDB" id="T1BZM8"/>
<dbReference type="InterPro" id="IPR029061">
    <property type="entry name" value="THDP-binding"/>
</dbReference>
<comment type="caution">
    <text evidence="3">The sequence shown here is derived from an EMBL/GenBank/DDBJ whole genome shotgun (WGS) entry which is preliminary data.</text>
</comment>
<reference evidence="3" key="2">
    <citation type="journal article" date="2014" name="ISME J.">
        <title>Microbial stratification in low pH oxic and suboxic macroscopic growths along an acid mine drainage.</title>
        <authorList>
            <person name="Mendez-Garcia C."/>
            <person name="Mesa V."/>
            <person name="Sprenger R.R."/>
            <person name="Richter M."/>
            <person name="Diez M.S."/>
            <person name="Solano J."/>
            <person name="Bargiela R."/>
            <person name="Golyshina O.V."/>
            <person name="Manteca A."/>
            <person name="Ramos J.L."/>
            <person name="Gallego J.R."/>
            <person name="Llorente I."/>
            <person name="Martins Dos Santos V.A."/>
            <person name="Jensen O.N."/>
            <person name="Pelaez A.I."/>
            <person name="Sanchez J."/>
            <person name="Ferrer M."/>
        </authorList>
    </citation>
    <scope>NUCLEOTIDE SEQUENCE</scope>
</reference>
<dbReference type="SUPFAM" id="SSF52518">
    <property type="entry name" value="Thiamin diphosphate-binding fold (THDP-binding)"/>
    <property type="match status" value="1"/>
</dbReference>
<dbReference type="Pfam" id="PF02775">
    <property type="entry name" value="TPP_enzyme_C"/>
    <property type="match status" value="1"/>
</dbReference>
<dbReference type="GO" id="GO:0045333">
    <property type="term" value="P:cellular respiration"/>
    <property type="evidence" value="ECO:0007669"/>
    <property type="project" value="UniProtKB-ARBA"/>
</dbReference>
<dbReference type="PANTHER" id="PTHR48084:SF5">
    <property type="entry name" value="BLR6744 PROTEIN"/>
    <property type="match status" value="1"/>
</dbReference>
<keyword evidence="1" id="KW-0560">Oxidoreductase</keyword>
<dbReference type="InterPro" id="IPR051457">
    <property type="entry name" value="2-oxoacid:Fd_oxidoreductase"/>
</dbReference>
<reference evidence="3" key="1">
    <citation type="submission" date="2013-08" db="EMBL/GenBank/DDBJ databases">
        <authorList>
            <person name="Mendez C."/>
            <person name="Richter M."/>
            <person name="Ferrer M."/>
            <person name="Sanchez J."/>
        </authorList>
    </citation>
    <scope>NUCLEOTIDE SEQUENCE</scope>
</reference>
<dbReference type="PANTHER" id="PTHR48084">
    <property type="entry name" value="2-OXOGLUTARATE OXIDOREDUCTASE SUBUNIT KORB-RELATED"/>
    <property type="match status" value="1"/>
</dbReference>
<feature type="domain" description="Thiamine pyrophosphate enzyme TPP-binding" evidence="2">
    <location>
        <begin position="73"/>
        <end position="221"/>
    </location>
</feature>
<evidence type="ECO:0000256" key="1">
    <source>
        <dbReference type="ARBA" id="ARBA00023002"/>
    </source>
</evidence>
<dbReference type="CDD" id="cd03375">
    <property type="entry name" value="TPP_OGFOR"/>
    <property type="match status" value="1"/>
</dbReference>
<dbReference type="GO" id="GO:0030976">
    <property type="term" value="F:thiamine pyrophosphate binding"/>
    <property type="evidence" value="ECO:0007669"/>
    <property type="project" value="InterPro"/>
</dbReference>
<evidence type="ECO:0000313" key="3">
    <source>
        <dbReference type="EMBL" id="EQD74003.1"/>
    </source>
</evidence>
<gene>
    <name evidence="3" type="ORF">B1A_04670</name>
</gene>
<dbReference type="Gene3D" id="3.40.50.970">
    <property type="match status" value="1"/>
</dbReference>
<accession>T1BZM8</accession>
<proteinExistence type="predicted"/>
<dbReference type="GO" id="GO:0016625">
    <property type="term" value="F:oxidoreductase activity, acting on the aldehyde or oxo group of donors, iron-sulfur protein as acceptor"/>
    <property type="evidence" value="ECO:0007669"/>
    <property type="project" value="UniProtKB-ARBA"/>
</dbReference>
<dbReference type="EMBL" id="AUZX01003403">
    <property type="protein sequence ID" value="EQD74003.1"/>
    <property type="molecule type" value="Genomic_DNA"/>
</dbReference>
<evidence type="ECO:0000259" key="2">
    <source>
        <dbReference type="Pfam" id="PF02775"/>
    </source>
</evidence>
<protein>
    <submittedName>
        <fullName evidence="3">2-oxoglutarate ferredoxin oxidoreductase subunit beta</fullName>
    </submittedName>
</protein>
<feature type="non-terminal residue" evidence="3">
    <location>
        <position position="1"/>
    </location>
</feature>
<name>T1BZM8_9ZZZZ</name>